<keyword evidence="2" id="KW-0238">DNA-binding</keyword>
<evidence type="ECO:0000259" key="6">
    <source>
        <dbReference type="PROSITE" id="PS51745"/>
    </source>
</evidence>
<dbReference type="Pfam" id="PF02042">
    <property type="entry name" value="RWP-RK"/>
    <property type="match status" value="1"/>
</dbReference>
<evidence type="ECO:0000256" key="1">
    <source>
        <dbReference type="ARBA" id="ARBA00023015"/>
    </source>
</evidence>
<accession>A0A5B7AR89</accession>
<dbReference type="PANTHER" id="PTHR32002:SF49">
    <property type="entry name" value="BILE ACID:SODIUM SYMPORTER_ARSENICAL RESISTANCE PROTEIN ACR3-RELATED"/>
    <property type="match status" value="1"/>
</dbReference>
<protein>
    <recommendedName>
        <fullName evidence="6">PB1 domain-containing protein</fullName>
    </recommendedName>
</protein>
<dbReference type="EMBL" id="GHES01028658">
    <property type="protein sequence ID" value="MPA59217.1"/>
    <property type="molecule type" value="Transcribed_RNA"/>
</dbReference>
<dbReference type="InterPro" id="IPR053793">
    <property type="entry name" value="PB1-like"/>
</dbReference>
<dbReference type="GO" id="GO:0003677">
    <property type="term" value="F:DNA binding"/>
    <property type="evidence" value="ECO:0007669"/>
    <property type="project" value="UniProtKB-KW"/>
</dbReference>
<organism evidence="7">
    <name type="scientific">Davidia involucrata</name>
    <name type="common">Dove tree</name>
    <dbReference type="NCBI Taxonomy" id="16924"/>
    <lineage>
        <taxon>Eukaryota</taxon>
        <taxon>Viridiplantae</taxon>
        <taxon>Streptophyta</taxon>
        <taxon>Embryophyta</taxon>
        <taxon>Tracheophyta</taxon>
        <taxon>Spermatophyta</taxon>
        <taxon>Magnoliopsida</taxon>
        <taxon>eudicotyledons</taxon>
        <taxon>Gunneridae</taxon>
        <taxon>Pentapetalae</taxon>
        <taxon>asterids</taxon>
        <taxon>Cornales</taxon>
        <taxon>Nyssaceae</taxon>
        <taxon>Davidia</taxon>
    </lineage>
</organism>
<dbReference type="Gene3D" id="3.10.20.90">
    <property type="entry name" value="Phosphatidylinositol 3-kinase Catalytic Subunit, Chain A, domain 1"/>
    <property type="match status" value="1"/>
</dbReference>
<dbReference type="PANTHER" id="PTHR32002">
    <property type="entry name" value="PROTEIN NLP8"/>
    <property type="match status" value="1"/>
</dbReference>
<evidence type="ECO:0000256" key="4">
    <source>
        <dbReference type="ARBA" id="ARBA00023242"/>
    </source>
</evidence>
<dbReference type="AlphaFoldDB" id="A0A5B7AR89"/>
<keyword evidence="1" id="KW-0805">Transcription regulation</keyword>
<dbReference type="Pfam" id="PF22922">
    <property type="entry name" value="GAF_NLP"/>
    <property type="match status" value="1"/>
</dbReference>
<dbReference type="PROSITE" id="PS51745">
    <property type="entry name" value="PB1"/>
    <property type="match status" value="1"/>
</dbReference>
<dbReference type="InterPro" id="IPR055081">
    <property type="entry name" value="NLP1-9_GAF"/>
</dbReference>
<reference evidence="7" key="1">
    <citation type="submission" date="2019-08" db="EMBL/GenBank/DDBJ databases">
        <title>Reference gene set and small RNA set construction with multiple tissues from Davidia involucrata Baill.</title>
        <authorList>
            <person name="Yang H."/>
            <person name="Zhou C."/>
            <person name="Li G."/>
            <person name="Wang J."/>
            <person name="Gao P."/>
            <person name="Wang M."/>
            <person name="Wang R."/>
            <person name="Zhao Y."/>
        </authorList>
    </citation>
    <scope>NUCLEOTIDE SEQUENCE</scope>
    <source>
        <tissue evidence="7">Mixed with DoveR01_LX</tissue>
    </source>
</reference>
<feature type="region of interest" description="Disordered" evidence="5">
    <location>
        <begin position="261"/>
        <end position="280"/>
    </location>
</feature>
<gene>
    <name evidence="7" type="ORF">Din_028658</name>
</gene>
<name>A0A5B7AR89_DAVIN</name>
<feature type="domain" description="PB1" evidence="6">
    <location>
        <begin position="302"/>
        <end position="381"/>
    </location>
</feature>
<evidence type="ECO:0000313" key="7">
    <source>
        <dbReference type="EMBL" id="MPA59217.1"/>
    </source>
</evidence>
<dbReference type="GO" id="GO:0003700">
    <property type="term" value="F:DNA-binding transcription factor activity"/>
    <property type="evidence" value="ECO:0007669"/>
    <property type="project" value="InterPro"/>
</dbReference>
<evidence type="ECO:0000256" key="5">
    <source>
        <dbReference type="SAM" id="MobiDB-lite"/>
    </source>
</evidence>
<dbReference type="InterPro" id="IPR045012">
    <property type="entry name" value="NLP"/>
</dbReference>
<dbReference type="InterPro" id="IPR003035">
    <property type="entry name" value="RWP-RK_dom"/>
</dbReference>
<dbReference type="InterPro" id="IPR000270">
    <property type="entry name" value="PB1_dom"/>
</dbReference>
<evidence type="ECO:0000256" key="2">
    <source>
        <dbReference type="ARBA" id="ARBA00023125"/>
    </source>
</evidence>
<dbReference type="SUPFAM" id="SSF54277">
    <property type="entry name" value="CAD &amp; PB1 domains"/>
    <property type="match status" value="1"/>
</dbReference>
<keyword evidence="3" id="KW-0804">Transcription</keyword>
<dbReference type="Pfam" id="PF00564">
    <property type="entry name" value="PB1"/>
    <property type="match status" value="1"/>
</dbReference>
<keyword evidence="4" id="KW-0539">Nucleus</keyword>
<proteinExistence type="predicted"/>
<dbReference type="SMART" id="SM00666">
    <property type="entry name" value="PB1"/>
    <property type="match status" value="1"/>
</dbReference>
<sequence length="384" mass="42720">MSTIHDASSGTCLWEGMFAGLHLQKGQGVAGRAYLSHNSCFCDDVTQFSLSDYPLAHYARKYGLAGSFAICLRSSYTGEDDYILEFFLPGNVTNEYPRTLLDWILATMKQHLSSFKVASGEELGVELSVEAITVNFSTVKKFDSFQICKTTVTRCPPMPEALQNGGEMVRADSSDEQLMVEDDAINNGRNTVSANGMDTAVNNSGKEGTIKTLKKTIPLEDIEPHFGKNLEDVAELFDISRSTFKRILRGHKIMRWRKHKRNKVNDSLSKRGPPCSNLPPKQAVATVDHTTPRVTAMQNVRTVIIKAKYGENTIKFPLSSSSGKEDLEQEITKGLKLKVGSFNIEYWDEDGEWILVACDDDLQDCMSSACTTTIRMQVQSVQLE</sequence>
<evidence type="ECO:0000256" key="3">
    <source>
        <dbReference type="ARBA" id="ARBA00023163"/>
    </source>
</evidence>